<dbReference type="Proteomes" id="UP000266183">
    <property type="component" value="Chromosome"/>
</dbReference>
<dbReference type="InterPro" id="IPR014710">
    <property type="entry name" value="RmlC-like_jellyroll"/>
</dbReference>
<feature type="chain" id="PRO_5017318444" description="Cupin domain-containing protein" evidence="1">
    <location>
        <begin position="23"/>
        <end position="219"/>
    </location>
</feature>
<evidence type="ECO:0000256" key="1">
    <source>
        <dbReference type="SAM" id="SignalP"/>
    </source>
</evidence>
<name>A0A385SIT2_9BACT</name>
<dbReference type="SUPFAM" id="SSF51182">
    <property type="entry name" value="RmlC-like cupins"/>
    <property type="match status" value="1"/>
</dbReference>
<evidence type="ECO:0000313" key="3">
    <source>
        <dbReference type="Proteomes" id="UP000266183"/>
    </source>
</evidence>
<reference evidence="3" key="1">
    <citation type="submission" date="2018-09" db="EMBL/GenBank/DDBJ databases">
        <title>Chryseolinea sp. KIS68-18 isolated from soil.</title>
        <authorList>
            <person name="Weon H.-Y."/>
            <person name="Kwon S.-W."/>
            <person name="Lee S.A."/>
        </authorList>
    </citation>
    <scope>NUCLEOTIDE SEQUENCE [LARGE SCALE GENOMIC DNA]</scope>
    <source>
        <strain evidence="3">KIS68-18</strain>
    </source>
</reference>
<protein>
    <recommendedName>
        <fullName evidence="4">Cupin domain-containing protein</fullName>
    </recommendedName>
</protein>
<accession>A0A385SIT2</accession>
<dbReference type="AlphaFoldDB" id="A0A385SIT2"/>
<dbReference type="InterPro" id="IPR011051">
    <property type="entry name" value="RmlC_Cupin_sf"/>
</dbReference>
<dbReference type="EMBL" id="CP032382">
    <property type="protein sequence ID" value="AYB31653.1"/>
    <property type="molecule type" value="Genomic_DNA"/>
</dbReference>
<evidence type="ECO:0008006" key="4">
    <source>
        <dbReference type="Google" id="ProtNLM"/>
    </source>
</evidence>
<organism evidence="2 3">
    <name type="scientific">Chryseolinea soli</name>
    <dbReference type="NCBI Taxonomy" id="2321403"/>
    <lineage>
        <taxon>Bacteria</taxon>
        <taxon>Pseudomonadati</taxon>
        <taxon>Bacteroidota</taxon>
        <taxon>Cytophagia</taxon>
        <taxon>Cytophagales</taxon>
        <taxon>Fulvivirgaceae</taxon>
        <taxon>Chryseolinea</taxon>
    </lineage>
</organism>
<sequence>MKKCLPSVAFLFFIFLIPSIRAQVPVEEDPFHKIVFENKFVRVLDLTIRGSDTTTMHVHRAASVVVFLTKSPLVIQAPGEAAVVTPVDIGNMLYRPYDETPTTHRVWSQDGSTMRCMVIEIKHDATQRDGKPIVAPDVNLLSNQKRVNVYDLKGSQGKALSLSSSPCPYFLLNISGPLTASVSGEKHFLNAGDFIFIPAQSQATLLAAKDNKSILIQLK</sequence>
<proteinExistence type="predicted"/>
<dbReference type="RefSeq" id="WP_119754923.1">
    <property type="nucleotide sequence ID" value="NZ_CP032382.1"/>
</dbReference>
<evidence type="ECO:0000313" key="2">
    <source>
        <dbReference type="EMBL" id="AYB31653.1"/>
    </source>
</evidence>
<keyword evidence="1" id="KW-0732">Signal</keyword>
<dbReference type="KEGG" id="chk:D4L85_14230"/>
<dbReference type="Gene3D" id="2.60.120.10">
    <property type="entry name" value="Jelly Rolls"/>
    <property type="match status" value="2"/>
</dbReference>
<feature type="signal peptide" evidence="1">
    <location>
        <begin position="1"/>
        <end position="22"/>
    </location>
</feature>
<gene>
    <name evidence="2" type="ORF">D4L85_14230</name>
</gene>
<dbReference type="OrthoDB" id="9800684at2"/>
<keyword evidence="3" id="KW-1185">Reference proteome</keyword>